<feature type="transmembrane region" description="Helical" evidence="1">
    <location>
        <begin position="94"/>
        <end position="116"/>
    </location>
</feature>
<dbReference type="InterPro" id="IPR027787">
    <property type="entry name" value="Alpha/beta-hydrolase_catalytic"/>
</dbReference>
<reference evidence="4 5" key="1">
    <citation type="submission" date="2019-05" db="EMBL/GenBank/DDBJ databases">
        <title>Genomes sequences of two Nocardia cyriacigeorgica environmental isolates, type strains Nocardia asteroides ATCC 19247 and Nocardia cyriacigeorgica DSM 44484.</title>
        <authorList>
            <person name="Vautrin F."/>
            <person name="Bergeron E."/>
            <person name="Dubost A."/>
            <person name="Abrouk D."/>
            <person name="Rodriguez Nava V."/>
            <person name="Pujic P."/>
        </authorList>
    </citation>
    <scope>NUCLEOTIDE SEQUENCE [LARGE SCALE GENOMIC DNA]</scope>
    <source>
        <strain evidence="4 5">EML 446</strain>
    </source>
</reference>
<protein>
    <recommendedName>
        <fullName evidence="6">Alpha/beta-hydrolase family protein</fullName>
    </recommendedName>
</protein>
<gene>
    <name evidence="4" type="ORF">FEK34_07305</name>
</gene>
<feature type="transmembrane region" description="Helical" evidence="1">
    <location>
        <begin position="20"/>
        <end position="43"/>
    </location>
</feature>
<sequence>MGTGVLVSLAPGLLPRTPMAQAVLTGLLVAITLGITGIARFVLRKCGVLRDRSRWRMPVLGATALLITGAAVHASHWQNRLRAAMGTPAIGPDYWLWCALGATMIAGLLYGLARGIGWVVRTLGRTRAVAVGVVAAAVLGLVGVPSIVDWRRGAYATANAAMDPEVPRPVSATRSGSADSVISWPSLGAEGRRFVSGEPLGPVRVYVGLESAPDLESRVALAVQELERSGGLTRSHVVIAVPTGSGWIDANAIKGLDQRFHGDVALVGLQYSYAPSWATFLFGRDAAAESARALFTAVEQRIATLATKPRLHVYGQSLGALGGSAIFADAAEQDRRTCSVLWAGPPVGSVHRTGATVLANTSDPVVHWSPSLLWRAPDLRDARVDAPVPGWLPVVSFVQTTADLLAALDAPPGHGHRYGADQGTALPDC</sequence>
<comment type="caution">
    <text evidence="4">The sequence shown here is derived from an EMBL/GenBank/DDBJ whole genome shotgun (WGS) entry which is preliminary data.</text>
</comment>
<dbReference type="Pfam" id="PF15420">
    <property type="entry name" value="Abhydrolase_9_N"/>
    <property type="match status" value="1"/>
</dbReference>
<dbReference type="AlphaFoldDB" id="A0A5R8NV89"/>
<accession>A0A5R8NV89</accession>
<evidence type="ECO:0000259" key="2">
    <source>
        <dbReference type="Pfam" id="PF10081"/>
    </source>
</evidence>
<keyword evidence="1" id="KW-0472">Membrane</keyword>
<feature type="transmembrane region" description="Helical" evidence="1">
    <location>
        <begin position="55"/>
        <end position="74"/>
    </location>
</feature>
<feature type="domain" description="Alpha/beta-hydrolase catalytic" evidence="2">
    <location>
        <begin position="357"/>
        <end position="421"/>
    </location>
</feature>
<name>A0A5R8NV89_9NOCA</name>
<evidence type="ECO:0000256" key="1">
    <source>
        <dbReference type="SAM" id="Phobius"/>
    </source>
</evidence>
<dbReference type="RefSeq" id="WP_138447507.1">
    <property type="nucleotide sequence ID" value="NZ_VBUT01000003.1"/>
</dbReference>
<feature type="transmembrane region" description="Helical" evidence="1">
    <location>
        <begin position="128"/>
        <end position="148"/>
    </location>
</feature>
<feature type="domain" description="Alpha/beta-hydrolase N-terminal" evidence="3">
    <location>
        <begin position="9"/>
        <end position="199"/>
    </location>
</feature>
<dbReference type="EMBL" id="VBUT01000003">
    <property type="protein sequence ID" value="TLF79640.1"/>
    <property type="molecule type" value="Genomic_DNA"/>
</dbReference>
<feature type="domain" description="Alpha/beta-hydrolase catalytic" evidence="2">
    <location>
        <begin position="203"/>
        <end position="350"/>
    </location>
</feature>
<evidence type="ECO:0008006" key="6">
    <source>
        <dbReference type="Google" id="ProtNLM"/>
    </source>
</evidence>
<dbReference type="Pfam" id="PF10081">
    <property type="entry name" value="Abhydrolase_9"/>
    <property type="match status" value="2"/>
</dbReference>
<evidence type="ECO:0000313" key="5">
    <source>
        <dbReference type="Proteomes" id="UP000306378"/>
    </source>
</evidence>
<keyword evidence="1" id="KW-1133">Transmembrane helix</keyword>
<dbReference type="Proteomes" id="UP000306378">
    <property type="component" value="Unassembled WGS sequence"/>
</dbReference>
<keyword evidence="1" id="KW-0812">Transmembrane</keyword>
<organism evidence="4 5">
    <name type="scientific">Nocardia cyriacigeorgica</name>
    <dbReference type="NCBI Taxonomy" id="135487"/>
    <lineage>
        <taxon>Bacteria</taxon>
        <taxon>Bacillati</taxon>
        <taxon>Actinomycetota</taxon>
        <taxon>Actinomycetes</taxon>
        <taxon>Mycobacteriales</taxon>
        <taxon>Nocardiaceae</taxon>
        <taxon>Nocardia</taxon>
    </lineage>
</organism>
<proteinExistence type="predicted"/>
<evidence type="ECO:0000259" key="3">
    <source>
        <dbReference type="Pfam" id="PF15420"/>
    </source>
</evidence>
<dbReference type="InterPro" id="IPR027788">
    <property type="entry name" value="Alpha/beta-hydrolase_N_dom"/>
</dbReference>
<evidence type="ECO:0000313" key="4">
    <source>
        <dbReference type="EMBL" id="TLF79640.1"/>
    </source>
</evidence>